<evidence type="ECO:0000313" key="3">
    <source>
        <dbReference type="Proteomes" id="UP000694726"/>
    </source>
</evidence>
<name>A0A8D0NSM2_PIG</name>
<evidence type="ECO:0000313" key="2">
    <source>
        <dbReference type="Ensembl" id="ENSSSCP00015022702.1"/>
    </source>
</evidence>
<organism evidence="2 3">
    <name type="scientific">Sus scrofa</name>
    <name type="common">Pig</name>
    <dbReference type="NCBI Taxonomy" id="9823"/>
    <lineage>
        <taxon>Eukaryota</taxon>
        <taxon>Metazoa</taxon>
        <taxon>Chordata</taxon>
        <taxon>Craniata</taxon>
        <taxon>Vertebrata</taxon>
        <taxon>Euteleostomi</taxon>
        <taxon>Mammalia</taxon>
        <taxon>Eutheria</taxon>
        <taxon>Laurasiatheria</taxon>
        <taxon>Artiodactyla</taxon>
        <taxon>Suina</taxon>
        <taxon>Suidae</taxon>
        <taxon>Sus</taxon>
    </lineage>
</organism>
<dbReference type="Ensembl" id="ENSSSCT00015056670.1">
    <property type="protein sequence ID" value="ENSSSCP00015022702.1"/>
    <property type="gene ID" value="ENSSSCG00015042555.1"/>
</dbReference>
<evidence type="ECO:0000256" key="1">
    <source>
        <dbReference type="SAM" id="MobiDB-lite"/>
    </source>
</evidence>
<protein>
    <submittedName>
        <fullName evidence="2">Uncharacterized protein</fullName>
    </submittedName>
</protein>
<dbReference type="AlphaFoldDB" id="A0A8D0NSM2"/>
<proteinExistence type="predicted"/>
<sequence length="142" mass="14936">MRGGGGGRGVASPPFSSTAGREPRQVSVPALRPQELPQARPAVPLPVRLHGHLPALHPHHLPSAGRRLQRGHHHQAAGSEGAHMEAGERIPGEILLPSVPADCRICLGLAGGPLLDVTVSHRQCHVTLSSGIILLLEDLVKK</sequence>
<dbReference type="Proteomes" id="UP000694726">
    <property type="component" value="Unplaced"/>
</dbReference>
<accession>A0A8D0NSM2</accession>
<reference evidence="2" key="1">
    <citation type="submission" date="2025-08" db="UniProtKB">
        <authorList>
            <consortium name="Ensembl"/>
        </authorList>
    </citation>
    <scope>IDENTIFICATION</scope>
</reference>
<feature type="region of interest" description="Disordered" evidence="1">
    <location>
        <begin position="1"/>
        <end position="86"/>
    </location>
</feature>